<dbReference type="SUPFAM" id="SSF49764">
    <property type="entry name" value="HSP20-like chaperones"/>
    <property type="match status" value="1"/>
</dbReference>
<accession>A0AA42BN92</accession>
<gene>
    <name evidence="4" type="ORF">NK662_01565</name>
</gene>
<dbReference type="Gene3D" id="2.60.40.790">
    <property type="match status" value="1"/>
</dbReference>
<protein>
    <submittedName>
        <fullName evidence="4">Hsp20/alpha crystallin family protein</fullName>
    </submittedName>
</protein>
<organism evidence="4 5">
    <name type="scientific">Ectobacillus ponti</name>
    <dbReference type="NCBI Taxonomy" id="2961894"/>
    <lineage>
        <taxon>Bacteria</taxon>
        <taxon>Bacillati</taxon>
        <taxon>Bacillota</taxon>
        <taxon>Bacilli</taxon>
        <taxon>Bacillales</taxon>
        <taxon>Bacillaceae</taxon>
        <taxon>Ectobacillus</taxon>
    </lineage>
</organism>
<evidence type="ECO:0000256" key="2">
    <source>
        <dbReference type="RuleBase" id="RU003616"/>
    </source>
</evidence>
<reference evidence="4" key="1">
    <citation type="submission" date="2022-07" db="EMBL/GenBank/DDBJ databases">
        <authorList>
            <person name="Li W.-J."/>
            <person name="Deng Q.-Q."/>
        </authorList>
    </citation>
    <scope>NUCLEOTIDE SEQUENCE</scope>
    <source>
        <strain evidence="4">SYSU M60031</strain>
    </source>
</reference>
<dbReference type="PANTHER" id="PTHR11527">
    <property type="entry name" value="HEAT-SHOCK PROTEIN 20 FAMILY MEMBER"/>
    <property type="match status" value="1"/>
</dbReference>
<comment type="caution">
    <text evidence="4">The sequence shown here is derived from an EMBL/GenBank/DDBJ whole genome shotgun (WGS) entry which is preliminary data.</text>
</comment>
<name>A0AA42BN92_9BACI</name>
<feature type="domain" description="SHSP" evidence="3">
    <location>
        <begin position="48"/>
        <end position="155"/>
    </location>
</feature>
<evidence type="ECO:0000256" key="1">
    <source>
        <dbReference type="PROSITE-ProRule" id="PRU00285"/>
    </source>
</evidence>
<comment type="similarity">
    <text evidence="1 2">Belongs to the small heat shock protein (HSP20) family.</text>
</comment>
<dbReference type="PROSITE" id="PS01031">
    <property type="entry name" value="SHSP"/>
    <property type="match status" value="1"/>
</dbReference>
<dbReference type="EMBL" id="JANCLT010000001">
    <property type="protein sequence ID" value="MCP8967226.1"/>
    <property type="molecule type" value="Genomic_DNA"/>
</dbReference>
<sequence>MDFDKLKQWLEIAQKYQNGEFWGNVFDPNMARTFSPGTQESPSAGQEMSVARFVPNTDIYVTDSHAIILVELPGVMKEDLHLSVSGHRLAVRGQVRLNLVNAAVVRNERTYGEFERIIELPEAVDSQSMHARLENGLLIVTYTRRYRQEERVIIE</sequence>
<dbReference type="AlphaFoldDB" id="A0AA42BN92"/>
<dbReference type="Pfam" id="PF00011">
    <property type="entry name" value="HSP20"/>
    <property type="match status" value="1"/>
</dbReference>
<dbReference type="InterPro" id="IPR031107">
    <property type="entry name" value="Small_HSP"/>
</dbReference>
<proteinExistence type="inferred from homology"/>
<keyword evidence="5" id="KW-1185">Reference proteome</keyword>
<dbReference type="InterPro" id="IPR002068">
    <property type="entry name" value="A-crystallin/Hsp20_dom"/>
</dbReference>
<dbReference type="Proteomes" id="UP001156102">
    <property type="component" value="Unassembled WGS sequence"/>
</dbReference>
<evidence type="ECO:0000313" key="4">
    <source>
        <dbReference type="EMBL" id="MCP8967226.1"/>
    </source>
</evidence>
<dbReference type="CDD" id="cd06464">
    <property type="entry name" value="ACD_sHsps-like"/>
    <property type="match status" value="1"/>
</dbReference>
<dbReference type="InterPro" id="IPR008978">
    <property type="entry name" value="HSP20-like_chaperone"/>
</dbReference>
<dbReference type="RefSeq" id="WP_254756663.1">
    <property type="nucleotide sequence ID" value="NZ_JANCLT010000001.1"/>
</dbReference>
<evidence type="ECO:0000313" key="5">
    <source>
        <dbReference type="Proteomes" id="UP001156102"/>
    </source>
</evidence>
<evidence type="ECO:0000259" key="3">
    <source>
        <dbReference type="PROSITE" id="PS01031"/>
    </source>
</evidence>